<evidence type="ECO:0000313" key="3">
    <source>
        <dbReference type="Proteomes" id="UP001293254"/>
    </source>
</evidence>
<name>A0AAE1Y581_9LAMI</name>
<protein>
    <submittedName>
        <fullName evidence="2">Uncharacterized protein</fullName>
    </submittedName>
</protein>
<evidence type="ECO:0000256" key="1">
    <source>
        <dbReference type="SAM" id="MobiDB-lite"/>
    </source>
</evidence>
<feature type="compositionally biased region" description="Basic residues" evidence="1">
    <location>
        <begin position="27"/>
        <end position="40"/>
    </location>
</feature>
<dbReference type="Proteomes" id="UP001293254">
    <property type="component" value="Unassembled WGS sequence"/>
</dbReference>
<reference evidence="2" key="1">
    <citation type="submission" date="2020-06" db="EMBL/GenBank/DDBJ databases">
        <authorList>
            <person name="Li T."/>
            <person name="Hu X."/>
            <person name="Zhang T."/>
            <person name="Song X."/>
            <person name="Zhang H."/>
            <person name="Dai N."/>
            <person name="Sheng W."/>
            <person name="Hou X."/>
            <person name="Wei L."/>
        </authorList>
    </citation>
    <scope>NUCLEOTIDE SEQUENCE</scope>
    <source>
        <strain evidence="2">3651</strain>
        <tissue evidence="2">Leaf</tissue>
    </source>
</reference>
<gene>
    <name evidence="2" type="ORF">Salat_1918600</name>
</gene>
<keyword evidence="3" id="KW-1185">Reference proteome</keyword>
<evidence type="ECO:0000313" key="2">
    <source>
        <dbReference type="EMBL" id="KAK4423358.1"/>
    </source>
</evidence>
<dbReference type="EMBL" id="JACGWO010000007">
    <property type="protein sequence ID" value="KAK4423358.1"/>
    <property type="molecule type" value="Genomic_DNA"/>
</dbReference>
<accession>A0AAE1Y581</accession>
<sequence>MAGEVSSNWTSSGTSGPSSPPPITRRLPQKIRGKMPRRSKASSSGENVAPSPTLISGEALAVVSSTPSQMSEESIRKLVDQISLPATYDWLRPSPSQFANNPPEGFLTVYTSQLTSGLRFPLPDLLVQLFNVLGIPPSQLLPNSYRLVVGFLLCSQLYQFEPTLENFLGVLAPKLTTGECFFYLSPRPGLTFIRDKPSSMAPGKRAFSLCENLCGTCPSFGARR</sequence>
<dbReference type="AlphaFoldDB" id="A0AAE1Y581"/>
<comment type="caution">
    <text evidence="2">The sequence shown here is derived from an EMBL/GenBank/DDBJ whole genome shotgun (WGS) entry which is preliminary data.</text>
</comment>
<feature type="region of interest" description="Disordered" evidence="1">
    <location>
        <begin position="1"/>
        <end position="52"/>
    </location>
</feature>
<proteinExistence type="predicted"/>
<reference evidence="2" key="2">
    <citation type="journal article" date="2024" name="Plant">
        <title>Genomic evolution and insights into agronomic trait innovations of Sesamum species.</title>
        <authorList>
            <person name="Miao H."/>
            <person name="Wang L."/>
            <person name="Qu L."/>
            <person name="Liu H."/>
            <person name="Sun Y."/>
            <person name="Le M."/>
            <person name="Wang Q."/>
            <person name="Wei S."/>
            <person name="Zheng Y."/>
            <person name="Lin W."/>
            <person name="Duan Y."/>
            <person name="Cao H."/>
            <person name="Xiong S."/>
            <person name="Wang X."/>
            <person name="Wei L."/>
            <person name="Li C."/>
            <person name="Ma Q."/>
            <person name="Ju M."/>
            <person name="Zhao R."/>
            <person name="Li G."/>
            <person name="Mu C."/>
            <person name="Tian Q."/>
            <person name="Mei H."/>
            <person name="Zhang T."/>
            <person name="Gao T."/>
            <person name="Zhang H."/>
        </authorList>
    </citation>
    <scope>NUCLEOTIDE SEQUENCE</scope>
    <source>
        <strain evidence="2">3651</strain>
    </source>
</reference>
<organism evidence="2 3">
    <name type="scientific">Sesamum alatum</name>
    <dbReference type="NCBI Taxonomy" id="300844"/>
    <lineage>
        <taxon>Eukaryota</taxon>
        <taxon>Viridiplantae</taxon>
        <taxon>Streptophyta</taxon>
        <taxon>Embryophyta</taxon>
        <taxon>Tracheophyta</taxon>
        <taxon>Spermatophyta</taxon>
        <taxon>Magnoliopsida</taxon>
        <taxon>eudicotyledons</taxon>
        <taxon>Gunneridae</taxon>
        <taxon>Pentapetalae</taxon>
        <taxon>asterids</taxon>
        <taxon>lamiids</taxon>
        <taxon>Lamiales</taxon>
        <taxon>Pedaliaceae</taxon>
        <taxon>Sesamum</taxon>
    </lineage>
</organism>